<proteinExistence type="predicted"/>
<comment type="caution">
    <text evidence="1">The sequence shown here is derived from an EMBL/GenBank/DDBJ whole genome shotgun (WGS) entry which is preliminary data.</text>
</comment>
<accession>A0A9E2P1F8</accession>
<dbReference type="EMBL" id="JAHLFU010000165">
    <property type="protein sequence ID" value="MBU3853698.1"/>
    <property type="molecule type" value="Genomic_DNA"/>
</dbReference>
<dbReference type="Pfam" id="PF13835">
    <property type="entry name" value="DUF4194"/>
    <property type="match status" value="1"/>
</dbReference>
<protein>
    <submittedName>
        <fullName evidence="1">DUF4194 domain-containing protein</fullName>
    </submittedName>
</protein>
<dbReference type="InterPro" id="IPR025449">
    <property type="entry name" value="JetB"/>
</dbReference>
<sequence length="190" mass="22428">MMENKRAPYARAVVCLLKGIVNASDRVWEDVLHYQTEIQKYLMQIGIELIVKREEGFAYIRQTTDEEGNTVGLVPRKQLGFEISVILVILRQVLEDFDNNLDELYATECYLTAEDIKERVELFLPEKFNRVRLLNELDAYIARIVQLGFLVEKRNENRVSYQIHRIIKEKVTLDQLLEFKQELEKYVESV</sequence>
<dbReference type="Proteomes" id="UP000823865">
    <property type="component" value="Unassembled WGS sequence"/>
</dbReference>
<evidence type="ECO:0000313" key="1">
    <source>
        <dbReference type="EMBL" id="MBU3853698.1"/>
    </source>
</evidence>
<reference evidence="1" key="1">
    <citation type="journal article" date="2021" name="PeerJ">
        <title>Extensive microbial diversity within the chicken gut microbiome revealed by metagenomics and culture.</title>
        <authorList>
            <person name="Gilroy R."/>
            <person name="Ravi A."/>
            <person name="Getino M."/>
            <person name="Pursley I."/>
            <person name="Horton D.L."/>
            <person name="Alikhan N.F."/>
            <person name="Baker D."/>
            <person name="Gharbi K."/>
            <person name="Hall N."/>
            <person name="Watson M."/>
            <person name="Adriaenssens E.M."/>
            <person name="Foster-Nyarko E."/>
            <person name="Jarju S."/>
            <person name="Secka A."/>
            <person name="Antonio M."/>
            <person name="Oren A."/>
            <person name="Chaudhuri R.R."/>
            <person name="La Ragione R."/>
            <person name="Hildebrand F."/>
            <person name="Pallen M.J."/>
        </authorList>
    </citation>
    <scope>NUCLEOTIDE SEQUENCE</scope>
    <source>
        <strain evidence="1">G3-2149</strain>
    </source>
</reference>
<reference evidence="1" key="2">
    <citation type="submission" date="2021-04" db="EMBL/GenBank/DDBJ databases">
        <authorList>
            <person name="Gilroy R."/>
        </authorList>
    </citation>
    <scope>NUCLEOTIDE SEQUENCE</scope>
    <source>
        <strain evidence="1">G3-2149</strain>
    </source>
</reference>
<dbReference type="AlphaFoldDB" id="A0A9E2P1F8"/>
<name>A0A9E2P1F8_9BACT</name>
<organism evidence="1 2">
    <name type="scientific">Candidatus Paraprevotella stercoravium</name>
    <dbReference type="NCBI Taxonomy" id="2838725"/>
    <lineage>
        <taxon>Bacteria</taxon>
        <taxon>Pseudomonadati</taxon>
        <taxon>Bacteroidota</taxon>
        <taxon>Bacteroidia</taxon>
        <taxon>Bacteroidales</taxon>
        <taxon>Prevotellaceae</taxon>
        <taxon>Paraprevotella</taxon>
    </lineage>
</organism>
<gene>
    <name evidence="1" type="ORF">H9789_07795</name>
</gene>
<evidence type="ECO:0000313" key="2">
    <source>
        <dbReference type="Proteomes" id="UP000823865"/>
    </source>
</evidence>